<dbReference type="Proteomes" id="UP000317990">
    <property type="component" value="Unassembled WGS sequence"/>
</dbReference>
<gene>
    <name evidence="1" type="ORF">ERJ67_09870</name>
</gene>
<evidence type="ECO:0000313" key="1">
    <source>
        <dbReference type="EMBL" id="TGG90981.1"/>
    </source>
</evidence>
<protein>
    <submittedName>
        <fullName evidence="1">CpeR family transcriptional regulator</fullName>
    </submittedName>
</protein>
<sequence length="105" mass="11729">MATRLSPSEATAKLKGWMRSRHLICCGHFFVMESVDQSLIDRFCNCIEILGGTLITVEASGRWSTGPGRKVVLLRARATLLGRSSELITYWAERGGRHTRFEESG</sequence>
<name>A0A524RLP0_9CHRO</name>
<evidence type="ECO:0000313" key="2">
    <source>
        <dbReference type="Proteomes" id="UP000317990"/>
    </source>
</evidence>
<reference evidence="1 2" key="1">
    <citation type="journal article" date="2019" name="mSystems">
        <title>Life at home and on the roam: Genomic adaptions reflect the dual lifestyle of an intracellular, facultative symbiont.</title>
        <authorList>
            <person name="Burgsdorf I."/>
        </authorList>
    </citation>
    <scope>NUCLEOTIDE SEQUENCE [LARGE SCALE GENOMIC DNA]</scope>
    <source>
        <strain evidence="1">277cV</strain>
    </source>
</reference>
<proteinExistence type="predicted"/>
<dbReference type="EMBL" id="SRMO01000084">
    <property type="protein sequence ID" value="TGG90981.1"/>
    <property type="molecule type" value="Genomic_DNA"/>
</dbReference>
<dbReference type="AlphaFoldDB" id="A0A524RLP0"/>
<accession>A0A524RLP0</accession>
<comment type="caution">
    <text evidence="1">The sequence shown here is derived from an EMBL/GenBank/DDBJ whole genome shotgun (WGS) entry which is preliminary data.</text>
</comment>
<organism evidence="1 2">
    <name type="scientific">Aphanocapsa feldmannii 277cV</name>
    <dbReference type="NCBI Taxonomy" id="2507553"/>
    <lineage>
        <taxon>Bacteria</taxon>
        <taxon>Bacillati</taxon>
        <taxon>Cyanobacteriota</taxon>
        <taxon>Cyanophyceae</taxon>
        <taxon>Oscillatoriophycideae</taxon>
        <taxon>Chroococcales</taxon>
        <taxon>Microcystaceae</taxon>
        <taxon>Aphanocapsa</taxon>
    </lineage>
</organism>